<feature type="transmembrane region" description="Helical" evidence="1">
    <location>
        <begin position="53"/>
        <end position="75"/>
    </location>
</feature>
<keyword evidence="1" id="KW-0472">Membrane</keyword>
<gene>
    <name evidence="2" type="ORF">DI487_02635</name>
</gene>
<name>A0A2U8QRZ7_9FLAO</name>
<keyword evidence="1" id="KW-0812">Transmembrane</keyword>
<dbReference type="KEGG" id="fse:DI487_02635"/>
<dbReference type="Proteomes" id="UP000245429">
    <property type="component" value="Chromosome"/>
</dbReference>
<proteinExistence type="predicted"/>
<evidence type="ECO:0008006" key="4">
    <source>
        <dbReference type="Google" id="ProtNLM"/>
    </source>
</evidence>
<evidence type="ECO:0000313" key="2">
    <source>
        <dbReference type="EMBL" id="AWM12871.1"/>
    </source>
</evidence>
<sequence>MKKPPASFWIINGILLLWNLMGVNQYFQQAFRTEAFKAMYTEEQFNMICHAPAWSTGAFALAVFGATLGSIAMLLRKKWAKTLFTISFIAIIIQMYYNFVIIDSIAVYGPGAMAMPVMIVILALFSIGYAKYAEKKKWLS</sequence>
<feature type="transmembrane region" description="Helical" evidence="1">
    <location>
        <begin position="105"/>
        <end position="130"/>
    </location>
</feature>
<reference evidence="2 3" key="1">
    <citation type="submission" date="2018-05" db="EMBL/GenBank/DDBJ databases">
        <title>Flavobacterium sp. MEBiC07310.</title>
        <authorList>
            <person name="Baek K."/>
        </authorList>
    </citation>
    <scope>NUCLEOTIDE SEQUENCE [LARGE SCALE GENOMIC DNA]</scope>
    <source>
        <strain evidence="2 3">MEBiC07310</strain>
    </source>
</reference>
<evidence type="ECO:0000256" key="1">
    <source>
        <dbReference type="SAM" id="Phobius"/>
    </source>
</evidence>
<dbReference type="OrthoDB" id="1143964at2"/>
<organism evidence="2 3">
    <name type="scientific">Flavobacterium sediminis</name>
    <dbReference type="NCBI Taxonomy" id="2201181"/>
    <lineage>
        <taxon>Bacteria</taxon>
        <taxon>Pseudomonadati</taxon>
        <taxon>Bacteroidota</taxon>
        <taxon>Flavobacteriia</taxon>
        <taxon>Flavobacteriales</taxon>
        <taxon>Flavobacteriaceae</taxon>
        <taxon>Flavobacterium</taxon>
    </lineage>
</organism>
<dbReference type="AlphaFoldDB" id="A0A2U8QRZ7"/>
<feature type="transmembrane region" description="Helical" evidence="1">
    <location>
        <begin position="7"/>
        <end position="27"/>
    </location>
</feature>
<evidence type="ECO:0000313" key="3">
    <source>
        <dbReference type="Proteomes" id="UP000245429"/>
    </source>
</evidence>
<accession>A0A2U8QRZ7</accession>
<protein>
    <recommendedName>
        <fullName evidence="4">Sugar transporter</fullName>
    </recommendedName>
</protein>
<keyword evidence="3" id="KW-1185">Reference proteome</keyword>
<keyword evidence="1" id="KW-1133">Transmembrane helix</keyword>
<feature type="transmembrane region" description="Helical" evidence="1">
    <location>
        <begin position="82"/>
        <end position="99"/>
    </location>
</feature>
<dbReference type="RefSeq" id="WP_109568279.1">
    <property type="nucleotide sequence ID" value="NZ_CP029463.1"/>
</dbReference>
<dbReference type="EMBL" id="CP029463">
    <property type="protein sequence ID" value="AWM12871.1"/>
    <property type="molecule type" value="Genomic_DNA"/>
</dbReference>